<feature type="coiled-coil region" evidence="6">
    <location>
        <begin position="65"/>
        <end position="109"/>
    </location>
</feature>
<reference evidence="9" key="1">
    <citation type="journal article" date="2010" name="Stand. Genomic Sci.">
        <title>Complete genome sequence of 'Thermobaculum terrenum' type strain (YNP1).</title>
        <authorList>
            <person name="Kiss H."/>
            <person name="Cleland D."/>
            <person name="Lapidus A."/>
            <person name="Lucas S."/>
            <person name="Glavina Del Rio T."/>
            <person name="Nolan M."/>
            <person name="Tice H."/>
            <person name="Han C."/>
            <person name="Goodwin L."/>
            <person name="Pitluck S."/>
            <person name="Liolios K."/>
            <person name="Ivanova N."/>
            <person name="Mavromatis K."/>
            <person name="Ovchinnikova G."/>
            <person name="Pati A."/>
            <person name="Chen A."/>
            <person name="Palaniappan K."/>
            <person name="Land M."/>
            <person name="Hauser L."/>
            <person name="Chang Y."/>
            <person name="Jeffries C."/>
            <person name="Lu M."/>
            <person name="Brettin T."/>
            <person name="Detter J."/>
            <person name="Goker M."/>
            <person name="Tindall B."/>
            <person name="Beck B."/>
            <person name="McDermott T."/>
            <person name="Woyke T."/>
            <person name="Bristow J."/>
            <person name="Eisen J."/>
            <person name="Markowitz V."/>
            <person name="Hugenholtz P."/>
            <person name="Kyrpides N."/>
            <person name="Klenk H."/>
            <person name="Cheng J."/>
        </authorList>
    </citation>
    <scope>NUCLEOTIDE SEQUENCE [LARGE SCALE GENOMIC DNA]</scope>
    <source>
        <strain evidence="9">ATCC BAA-798 / YNP1</strain>
    </source>
</reference>
<feature type="domain" description="Rod shape-determining protein MreC beta-barrel core" evidence="7">
    <location>
        <begin position="119"/>
        <end position="273"/>
    </location>
</feature>
<dbReference type="Gene3D" id="2.40.10.340">
    <property type="entry name" value="Rod shape-determining protein MreC, domain 1"/>
    <property type="match status" value="1"/>
</dbReference>
<dbReference type="OrthoDB" id="9792313at2"/>
<dbReference type="NCBIfam" id="TIGR00219">
    <property type="entry name" value="mreC"/>
    <property type="match status" value="1"/>
</dbReference>
<dbReference type="EMBL" id="CP001825">
    <property type="protein sequence ID" value="ACZ42534.1"/>
    <property type="molecule type" value="Genomic_DNA"/>
</dbReference>
<name>D1CCL9_THET1</name>
<dbReference type="InterPro" id="IPR042175">
    <property type="entry name" value="Cell/Rod_MreC_2"/>
</dbReference>
<dbReference type="GO" id="GO:0005886">
    <property type="term" value="C:plasma membrane"/>
    <property type="evidence" value="ECO:0007669"/>
    <property type="project" value="TreeGrafter"/>
</dbReference>
<dbReference type="HOGENOM" id="CLU_042663_7_0_0"/>
<dbReference type="PIRSF" id="PIRSF038471">
    <property type="entry name" value="MreC"/>
    <property type="match status" value="1"/>
</dbReference>
<organism evidence="8 9">
    <name type="scientific">Thermobaculum terrenum (strain ATCC BAA-798 / CCMEE 7001 / YNP1)</name>
    <dbReference type="NCBI Taxonomy" id="525904"/>
    <lineage>
        <taxon>Bacteria</taxon>
        <taxon>Bacillati</taxon>
        <taxon>Chloroflexota</taxon>
        <taxon>Chloroflexia</taxon>
        <taxon>Candidatus Thermobaculales</taxon>
        <taxon>Candidatus Thermobaculaceae</taxon>
        <taxon>Thermobaculum</taxon>
    </lineage>
</organism>
<dbReference type="InterPro" id="IPR007221">
    <property type="entry name" value="MreC"/>
</dbReference>
<evidence type="ECO:0000259" key="7">
    <source>
        <dbReference type="Pfam" id="PF04085"/>
    </source>
</evidence>
<evidence type="ECO:0000313" key="9">
    <source>
        <dbReference type="Proteomes" id="UP000000323"/>
    </source>
</evidence>
<evidence type="ECO:0000256" key="3">
    <source>
        <dbReference type="ARBA" id="ARBA00022960"/>
    </source>
</evidence>
<evidence type="ECO:0000256" key="6">
    <source>
        <dbReference type="SAM" id="Coils"/>
    </source>
</evidence>
<dbReference type="Pfam" id="PF04085">
    <property type="entry name" value="MreC"/>
    <property type="match status" value="1"/>
</dbReference>
<dbReference type="Proteomes" id="UP000000323">
    <property type="component" value="Chromosome 1"/>
</dbReference>
<proteinExistence type="inferred from homology"/>
<dbReference type="STRING" id="525904.Tter_1628"/>
<dbReference type="Gene3D" id="2.40.10.350">
    <property type="entry name" value="Rod shape-determining protein MreC, domain 2"/>
    <property type="match status" value="1"/>
</dbReference>
<dbReference type="InterPro" id="IPR055342">
    <property type="entry name" value="MreC_beta-barrel_core"/>
</dbReference>
<gene>
    <name evidence="8" type="ordered locus">Tter_1628</name>
</gene>
<evidence type="ECO:0000256" key="1">
    <source>
        <dbReference type="ARBA" id="ARBA00009369"/>
    </source>
</evidence>
<keyword evidence="3 5" id="KW-0133">Cell shape</keyword>
<dbReference type="PANTHER" id="PTHR34138">
    <property type="entry name" value="CELL SHAPE-DETERMINING PROTEIN MREC"/>
    <property type="match status" value="1"/>
</dbReference>
<dbReference type="eggNOG" id="COG1792">
    <property type="taxonomic scope" value="Bacteria"/>
</dbReference>
<keyword evidence="9" id="KW-1185">Reference proteome</keyword>
<keyword evidence="6" id="KW-0175">Coiled coil</keyword>
<dbReference type="AlphaFoldDB" id="D1CCL9"/>
<comment type="function">
    <text evidence="5">Involved in formation and maintenance of cell shape.</text>
</comment>
<comment type="similarity">
    <text evidence="1 5">Belongs to the MreC family.</text>
</comment>
<evidence type="ECO:0000256" key="2">
    <source>
        <dbReference type="ARBA" id="ARBA00013855"/>
    </source>
</evidence>
<dbReference type="GO" id="GO:0008360">
    <property type="term" value="P:regulation of cell shape"/>
    <property type="evidence" value="ECO:0007669"/>
    <property type="project" value="UniProtKB-KW"/>
</dbReference>
<dbReference type="InterPro" id="IPR042177">
    <property type="entry name" value="Cell/Rod_1"/>
</dbReference>
<evidence type="ECO:0000313" key="8">
    <source>
        <dbReference type="EMBL" id="ACZ42534.1"/>
    </source>
</evidence>
<dbReference type="PANTHER" id="PTHR34138:SF1">
    <property type="entry name" value="CELL SHAPE-DETERMINING PROTEIN MREC"/>
    <property type="match status" value="1"/>
</dbReference>
<sequence>MTDARKGVTALALLAVVGLTLFLASSLRLTSPIADLADTLIGPVQRAVSSVGYFVDDFSASIISAGKLEQENKRLQQEILRLQAENAKLQSLQQENEELRQQLGFARARTDLKMLNAMVIARDPTAMHQYLVIDKGSADGVRVGQAVVHPGGALVGQIMNVEQHRSQVLLITDIDSSVSAEIARTQADGVLEGRWQRGGLLELRYIEVGKMPDGQPRVKAGDWVVTGHLGGIVPSGLLIGQVKSVKSSDSGLEQVAEVIPAVDVRSVDRVLVVSNK</sequence>
<dbReference type="KEGG" id="ttr:Tter_1628"/>
<evidence type="ECO:0000256" key="5">
    <source>
        <dbReference type="PIRNR" id="PIRNR038471"/>
    </source>
</evidence>
<protein>
    <recommendedName>
        <fullName evidence="2 5">Cell shape-determining protein MreC</fullName>
    </recommendedName>
    <alternativeName>
        <fullName evidence="4 5">Cell shape protein MreC</fullName>
    </alternativeName>
</protein>
<evidence type="ECO:0000256" key="4">
    <source>
        <dbReference type="ARBA" id="ARBA00032089"/>
    </source>
</evidence>
<accession>D1CCL9</accession>
<dbReference type="RefSeq" id="WP_012875568.1">
    <property type="nucleotide sequence ID" value="NC_013525.1"/>
</dbReference>